<comment type="caution">
    <text evidence="1">The sequence shown here is derived from an EMBL/GenBank/DDBJ whole genome shotgun (WGS) entry which is preliminary data.</text>
</comment>
<name>A0ABQ6PN59_9BACT</name>
<dbReference type="Proteomes" id="UP001338309">
    <property type="component" value="Unassembled WGS sequence"/>
</dbReference>
<gene>
    <name evidence="1" type="ORF">Aconfl_17290</name>
</gene>
<dbReference type="RefSeq" id="WP_338223816.1">
    <property type="nucleotide sequence ID" value="NZ_BTPD01000005.1"/>
</dbReference>
<evidence type="ECO:0000313" key="2">
    <source>
        <dbReference type="Proteomes" id="UP001338309"/>
    </source>
</evidence>
<protein>
    <recommendedName>
        <fullName evidence="3">Lipoprotein</fullName>
    </recommendedName>
</protein>
<proteinExistence type="predicted"/>
<dbReference type="EMBL" id="BTPD01000005">
    <property type="protein sequence ID" value="GMQ29086.1"/>
    <property type="molecule type" value="Genomic_DNA"/>
</dbReference>
<evidence type="ECO:0000313" key="1">
    <source>
        <dbReference type="EMBL" id="GMQ29086.1"/>
    </source>
</evidence>
<dbReference type="PROSITE" id="PS51257">
    <property type="entry name" value="PROKAR_LIPOPROTEIN"/>
    <property type="match status" value="1"/>
</dbReference>
<reference evidence="1 2" key="1">
    <citation type="submission" date="2023-08" db="EMBL/GenBank/DDBJ databases">
        <title>Draft genome sequence of Algoriphagus confluentis.</title>
        <authorList>
            <person name="Takatani N."/>
            <person name="Hosokawa M."/>
            <person name="Sawabe T."/>
        </authorList>
    </citation>
    <scope>NUCLEOTIDE SEQUENCE [LARGE SCALE GENOMIC DNA]</scope>
    <source>
        <strain evidence="1 2">NBRC 111222</strain>
    </source>
</reference>
<keyword evidence="2" id="KW-1185">Reference proteome</keyword>
<evidence type="ECO:0008006" key="3">
    <source>
        <dbReference type="Google" id="ProtNLM"/>
    </source>
</evidence>
<accession>A0ABQ6PN59</accession>
<sequence length="214" mass="25327">MRSLYISILFILVSCQKSQNQSLGFEELPSFKEILSSDSIQFLEYFDSTSRIYSNYYHGFSVRVPKGWDSDRGFAKRTVFRLTNYDSGIVFSVTINKFPEQEDIPKSIWGPLVSDSLGYVRDFKRGIRDQVNSDILGLELIPIYYNNLQALKTRYHYLFRSDELEYLMFSEVIQFFRDGNIYTIGLIIPKEFIDRDNRYFSLKNNFNLIPIYYE</sequence>
<organism evidence="1 2">
    <name type="scientific">Algoriphagus confluentis</name>
    <dbReference type="NCBI Taxonomy" id="1697556"/>
    <lineage>
        <taxon>Bacteria</taxon>
        <taxon>Pseudomonadati</taxon>
        <taxon>Bacteroidota</taxon>
        <taxon>Cytophagia</taxon>
        <taxon>Cytophagales</taxon>
        <taxon>Cyclobacteriaceae</taxon>
        <taxon>Algoriphagus</taxon>
    </lineage>
</organism>